<feature type="transmembrane region" description="Helical" evidence="1">
    <location>
        <begin position="41"/>
        <end position="69"/>
    </location>
</feature>
<organism evidence="2 3">
    <name type="scientific">Amycolatopsis samaneae</name>
    <dbReference type="NCBI Taxonomy" id="664691"/>
    <lineage>
        <taxon>Bacteria</taxon>
        <taxon>Bacillati</taxon>
        <taxon>Actinomycetota</taxon>
        <taxon>Actinomycetes</taxon>
        <taxon>Pseudonocardiales</taxon>
        <taxon>Pseudonocardiaceae</taxon>
        <taxon>Amycolatopsis</taxon>
    </lineage>
</organism>
<evidence type="ECO:0000313" key="3">
    <source>
        <dbReference type="Proteomes" id="UP001597419"/>
    </source>
</evidence>
<name>A0ABW5GA30_9PSEU</name>
<evidence type="ECO:0000313" key="2">
    <source>
        <dbReference type="EMBL" id="MFD2457718.1"/>
    </source>
</evidence>
<reference evidence="3" key="1">
    <citation type="journal article" date="2019" name="Int. J. Syst. Evol. Microbiol.">
        <title>The Global Catalogue of Microorganisms (GCM) 10K type strain sequencing project: providing services to taxonomists for standard genome sequencing and annotation.</title>
        <authorList>
            <consortium name="The Broad Institute Genomics Platform"/>
            <consortium name="The Broad Institute Genome Sequencing Center for Infectious Disease"/>
            <person name="Wu L."/>
            <person name="Ma J."/>
        </authorList>
    </citation>
    <scope>NUCLEOTIDE SEQUENCE [LARGE SCALE GENOMIC DNA]</scope>
    <source>
        <strain evidence="3">CGMCC 4.7643</strain>
    </source>
</reference>
<proteinExistence type="predicted"/>
<protein>
    <recommendedName>
        <fullName evidence="4">ABC transmembrane type-1 domain-containing protein</fullName>
    </recommendedName>
</protein>
<keyword evidence="1" id="KW-1133">Transmembrane helix</keyword>
<evidence type="ECO:0008006" key="4">
    <source>
        <dbReference type="Google" id="ProtNLM"/>
    </source>
</evidence>
<comment type="caution">
    <text evidence="2">The sequence shown here is derived from an EMBL/GenBank/DDBJ whole genome shotgun (WGS) entry which is preliminary data.</text>
</comment>
<feature type="transmembrane region" description="Helical" evidence="1">
    <location>
        <begin position="7"/>
        <end position="29"/>
    </location>
</feature>
<dbReference type="Proteomes" id="UP001597419">
    <property type="component" value="Unassembled WGS sequence"/>
</dbReference>
<keyword evidence="1" id="KW-0812">Transmembrane</keyword>
<feature type="transmembrane region" description="Helical" evidence="1">
    <location>
        <begin position="129"/>
        <end position="150"/>
    </location>
</feature>
<accession>A0ABW5GA30</accession>
<sequence length="208" mass="22395">MTFAVGIFDLFLYAVPGACQLAFLVYLGARLHALDVARLTSLPAVLLVVVVVVVSYVLGHLTSALWAVVSRVLPLRGGREAARQSFLARNPQARERAYVHADTALLRLGVAVQDKEAAAQIDRVMSQGLMVRNLTLPLAFGFVAAVVELIAGGHRILAACCAVLLAASVAGAYREGRKLLRWADLRTWETCFWLPDIETALAAEDDAG</sequence>
<evidence type="ECO:0000256" key="1">
    <source>
        <dbReference type="SAM" id="Phobius"/>
    </source>
</evidence>
<gene>
    <name evidence="2" type="ORF">ACFSYJ_03865</name>
</gene>
<keyword evidence="1" id="KW-0472">Membrane</keyword>
<dbReference type="EMBL" id="JBHUKU010000002">
    <property type="protein sequence ID" value="MFD2457718.1"/>
    <property type="molecule type" value="Genomic_DNA"/>
</dbReference>
<feature type="transmembrane region" description="Helical" evidence="1">
    <location>
        <begin position="156"/>
        <end position="173"/>
    </location>
</feature>
<keyword evidence="3" id="KW-1185">Reference proteome</keyword>
<dbReference type="RefSeq" id="WP_345389286.1">
    <property type="nucleotide sequence ID" value="NZ_BAABHG010000003.1"/>
</dbReference>